<feature type="domain" description="Cyclin C-terminal" evidence="8">
    <location>
        <begin position="296"/>
        <end position="413"/>
    </location>
</feature>
<dbReference type="Pfam" id="PF00134">
    <property type="entry name" value="Cyclin_N"/>
    <property type="match status" value="1"/>
</dbReference>
<sequence length="420" mass="47915">MVNSCENKVSVVESTTTTILQDETRSRKIGQEMMKREKRRVLGVINHNNLVGGASVVTKRGSLLLSNNQEEEGIQKKKFNSLRPPVTRSGVEEETKKRLKPTVPSSNDFGDSIFVDEEEDEATLDQPMPEADLMEEIEMEDVTVEEPVLDIDVLDAKNSLAAVEYVQDLYAFYRTMESFSCVPVDYMMHQIDLNDKMRAILIDWLIEVHDKFDLMNETLFLTVNLIDRFLSKQAVMRKKLQLVGLVALLLACKYEEVSVPVVEDLVLISDKAYTREDVLEMEKAMLSTLQFNISLPTQYPFLKRFLKAAQADKKCEVLASFLIELALVDYEMLRFQPSLLAATSVYTAQCTLDGFRQWNSTCEFYCHYSEDQLMECSRKLVSLHQRAATGNLTGVYRKYNTSKFGYIAKCEAAHFLVLSS</sequence>
<evidence type="ECO:0000259" key="7">
    <source>
        <dbReference type="SMART" id="SM00385"/>
    </source>
</evidence>
<dbReference type="Pfam" id="PF02984">
    <property type="entry name" value="Cyclin_C"/>
    <property type="match status" value="1"/>
</dbReference>
<dbReference type="InterPro" id="IPR004367">
    <property type="entry name" value="Cyclin_C-dom"/>
</dbReference>
<protein>
    <submittedName>
        <fullName evidence="10">Cyclin-B2-1-like</fullName>
    </submittedName>
</protein>
<evidence type="ECO:0000256" key="4">
    <source>
        <dbReference type="ARBA" id="ARBA00023306"/>
    </source>
</evidence>
<dbReference type="InterPro" id="IPR006671">
    <property type="entry name" value="Cyclin_N"/>
</dbReference>
<proteinExistence type="inferred from homology"/>
<keyword evidence="9" id="KW-1185">Reference proteome</keyword>
<dbReference type="PROSITE" id="PS00292">
    <property type="entry name" value="CYCLINS"/>
    <property type="match status" value="1"/>
</dbReference>
<organism evidence="9 10">
    <name type="scientific">Camelina sativa</name>
    <name type="common">False flax</name>
    <name type="synonym">Myagrum sativum</name>
    <dbReference type="NCBI Taxonomy" id="90675"/>
    <lineage>
        <taxon>Eukaryota</taxon>
        <taxon>Viridiplantae</taxon>
        <taxon>Streptophyta</taxon>
        <taxon>Embryophyta</taxon>
        <taxon>Tracheophyta</taxon>
        <taxon>Spermatophyta</taxon>
        <taxon>Magnoliopsida</taxon>
        <taxon>eudicotyledons</taxon>
        <taxon>Gunneridae</taxon>
        <taxon>Pentapetalae</taxon>
        <taxon>rosids</taxon>
        <taxon>malvids</taxon>
        <taxon>Brassicales</taxon>
        <taxon>Brassicaceae</taxon>
        <taxon>Camelineae</taxon>
        <taxon>Camelina</taxon>
    </lineage>
</organism>
<dbReference type="PIRSF" id="PIRSF001771">
    <property type="entry name" value="Cyclin_A_B_D_E"/>
    <property type="match status" value="1"/>
</dbReference>
<dbReference type="SUPFAM" id="SSF47954">
    <property type="entry name" value="Cyclin-like"/>
    <property type="match status" value="2"/>
</dbReference>
<dbReference type="InterPro" id="IPR048258">
    <property type="entry name" value="Cyclins_cyclin-box"/>
</dbReference>
<evidence type="ECO:0000256" key="3">
    <source>
        <dbReference type="ARBA" id="ARBA00023127"/>
    </source>
</evidence>
<keyword evidence="3 5" id="KW-0195">Cyclin</keyword>
<reference evidence="9" key="1">
    <citation type="journal article" date="2014" name="Nat. Commun.">
        <title>The emerging biofuel crop Camelina sativa retains a highly undifferentiated hexaploid genome structure.</title>
        <authorList>
            <person name="Kagale S."/>
            <person name="Koh C."/>
            <person name="Nixon J."/>
            <person name="Bollina V."/>
            <person name="Clarke W.E."/>
            <person name="Tuteja R."/>
            <person name="Spillane C."/>
            <person name="Robinson S.J."/>
            <person name="Links M.G."/>
            <person name="Clarke C."/>
            <person name="Higgins E.E."/>
            <person name="Huebert T."/>
            <person name="Sharpe A.G."/>
            <person name="Parkin I.A."/>
        </authorList>
    </citation>
    <scope>NUCLEOTIDE SEQUENCE [LARGE SCALE GENOMIC DNA]</scope>
    <source>
        <strain evidence="9">cv. DH55</strain>
    </source>
</reference>
<feature type="domain" description="Cyclin-like" evidence="7">
    <location>
        <begin position="203"/>
        <end position="287"/>
    </location>
</feature>
<evidence type="ECO:0000256" key="2">
    <source>
        <dbReference type="ARBA" id="ARBA00022618"/>
    </source>
</evidence>
<keyword evidence="2" id="KW-0132">Cell division</keyword>
<evidence type="ECO:0000256" key="6">
    <source>
        <dbReference type="SAM" id="MobiDB-lite"/>
    </source>
</evidence>
<dbReference type="InterPro" id="IPR013763">
    <property type="entry name" value="Cyclin-like_dom"/>
</dbReference>
<dbReference type="SMART" id="SM01332">
    <property type="entry name" value="Cyclin_C"/>
    <property type="match status" value="1"/>
</dbReference>
<feature type="region of interest" description="Disordered" evidence="6">
    <location>
        <begin position="84"/>
        <end position="103"/>
    </location>
</feature>
<dbReference type="Gene3D" id="1.10.472.10">
    <property type="entry name" value="Cyclin-like"/>
    <property type="match status" value="2"/>
</dbReference>
<name>A0ABM0W990_CAMSA</name>
<dbReference type="RefSeq" id="XP_010467538.1">
    <property type="nucleotide sequence ID" value="XM_010469236.2"/>
</dbReference>
<dbReference type="Proteomes" id="UP000694864">
    <property type="component" value="Chromosome 15"/>
</dbReference>
<comment type="similarity">
    <text evidence="1">Belongs to the cyclin family. Cyclin AB subfamily.</text>
</comment>
<dbReference type="GeneID" id="104747584"/>
<evidence type="ECO:0000313" key="10">
    <source>
        <dbReference type="RefSeq" id="XP_010467538.1"/>
    </source>
</evidence>
<accession>A0ABM0W990</accession>
<reference evidence="10" key="2">
    <citation type="submission" date="2025-08" db="UniProtKB">
        <authorList>
            <consortium name="RefSeq"/>
        </authorList>
    </citation>
    <scope>IDENTIFICATION</scope>
    <source>
        <tissue evidence="10">Leaf</tissue>
    </source>
</reference>
<evidence type="ECO:0000256" key="5">
    <source>
        <dbReference type="RuleBase" id="RU000383"/>
    </source>
</evidence>
<dbReference type="PANTHER" id="PTHR10177">
    <property type="entry name" value="CYCLINS"/>
    <property type="match status" value="1"/>
</dbReference>
<dbReference type="InterPro" id="IPR036915">
    <property type="entry name" value="Cyclin-like_sf"/>
</dbReference>
<evidence type="ECO:0000259" key="8">
    <source>
        <dbReference type="SMART" id="SM01332"/>
    </source>
</evidence>
<dbReference type="InterPro" id="IPR046965">
    <property type="entry name" value="Cyclin_A/B-like"/>
</dbReference>
<feature type="domain" description="Cyclin-like" evidence="7">
    <location>
        <begin position="300"/>
        <end position="382"/>
    </location>
</feature>
<dbReference type="InterPro" id="IPR039361">
    <property type="entry name" value="Cyclin"/>
</dbReference>
<gene>
    <name evidence="10" type="primary">LOC104747584</name>
</gene>
<evidence type="ECO:0000313" key="9">
    <source>
        <dbReference type="Proteomes" id="UP000694864"/>
    </source>
</evidence>
<dbReference type="CDD" id="cd20511">
    <property type="entry name" value="CYCLIN_AtCycB-like_rpt2"/>
    <property type="match status" value="1"/>
</dbReference>
<evidence type="ECO:0000256" key="1">
    <source>
        <dbReference type="ARBA" id="ARBA00006955"/>
    </source>
</evidence>
<keyword evidence="4" id="KW-0131">Cell cycle</keyword>
<dbReference type="SMART" id="SM00385">
    <property type="entry name" value="CYCLIN"/>
    <property type="match status" value="2"/>
</dbReference>